<dbReference type="AlphaFoldDB" id="A0A0C3A609"/>
<evidence type="ECO:0000256" key="1">
    <source>
        <dbReference type="SAM" id="MobiDB-lite"/>
    </source>
</evidence>
<dbReference type="Proteomes" id="UP000053989">
    <property type="component" value="Unassembled WGS sequence"/>
</dbReference>
<feature type="compositionally biased region" description="Polar residues" evidence="1">
    <location>
        <begin position="1"/>
        <end position="10"/>
    </location>
</feature>
<keyword evidence="3" id="KW-1185">Reference proteome</keyword>
<feature type="compositionally biased region" description="Low complexity" evidence="1">
    <location>
        <begin position="15"/>
        <end position="24"/>
    </location>
</feature>
<gene>
    <name evidence="2" type="ORF">SCLCIDRAFT_26787</name>
</gene>
<accession>A0A0C3A609</accession>
<proteinExistence type="predicted"/>
<feature type="region of interest" description="Disordered" evidence="1">
    <location>
        <begin position="59"/>
        <end position="97"/>
    </location>
</feature>
<feature type="region of interest" description="Disordered" evidence="1">
    <location>
        <begin position="1"/>
        <end position="40"/>
    </location>
</feature>
<reference evidence="2 3" key="1">
    <citation type="submission" date="2014-04" db="EMBL/GenBank/DDBJ databases">
        <authorList>
            <consortium name="DOE Joint Genome Institute"/>
            <person name="Kuo A."/>
            <person name="Kohler A."/>
            <person name="Nagy L.G."/>
            <person name="Floudas D."/>
            <person name="Copeland A."/>
            <person name="Barry K.W."/>
            <person name="Cichocki N."/>
            <person name="Veneault-Fourrey C."/>
            <person name="LaButti K."/>
            <person name="Lindquist E.A."/>
            <person name="Lipzen A."/>
            <person name="Lundell T."/>
            <person name="Morin E."/>
            <person name="Murat C."/>
            <person name="Sun H."/>
            <person name="Tunlid A."/>
            <person name="Henrissat B."/>
            <person name="Grigoriev I.V."/>
            <person name="Hibbett D.S."/>
            <person name="Martin F."/>
            <person name="Nordberg H.P."/>
            <person name="Cantor M.N."/>
            <person name="Hua S.X."/>
        </authorList>
    </citation>
    <scope>NUCLEOTIDE SEQUENCE [LARGE SCALE GENOMIC DNA]</scope>
    <source>
        <strain evidence="2 3">Foug A</strain>
    </source>
</reference>
<dbReference type="EMBL" id="KN822065">
    <property type="protein sequence ID" value="KIM60147.1"/>
    <property type="molecule type" value="Genomic_DNA"/>
</dbReference>
<evidence type="ECO:0000313" key="3">
    <source>
        <dbReference type="Proteomes" id="UP000053989"/>
    </source>
</evidence>
<feature type="compositionally biased region" description="Low complexity" evidence="1">
    <location>
        <begin position="60"/>
        <end position="74"/>
    </location>
</feature>
<dbReference type="HOGENOM" id="CLU_1611768_0_0_1"/>
<protein>
    <submittedName>
        <fullName evidence="2">Uncharacterized protein</fullName>
    </submittedName>
</protein>
<dbReference type="InParanoid" id="A0A0C3A609"/>
<organism evidence="2 3">
    <name type="scientific">Scleroderma citrinum Foug A</name>
    <dbReference type="NCBI Taxonomy" id="1036808"/>
    <lineage>
        <taxon>Eukaryota</taxon>
        <taxon>Fungi</taxon>
        <taxon>Dikarya</taxon>
        <taxon>Basidiomycota</taxon>
        <taxon>Agaricomycotina</taxon>
        <taxon>Agaricomycetes</taxon>
        <taxon>Agaricomycetidae</taxon>
        <taxon>Boletales</taxon>
        <taxon>Sclerodermatineae</taxon>
        <taxon>Sclerodermataceae</taxon>
        <taxon>Scleroderma</taxon>
    </lineage>
</organism>
<evidence type="ECO:0000313" key="2">
    <source>
        <dbReference type="EMBL" id="KIM60147.1"/>
    </source>
</evidence>
<name>A0A0C3A609_9AGAM</name>
<sequence>MLVHLRTQQARLRAKTPPTTKPKAPAAPPPSQPPLSELASLKAELVALQTKFEEFKHSYESSSSEASSSSLPQSPRTNPTVVPAHPPSPSPSSSASMAQECTAHHEHCWLQPILDSIYCPALFHHIDSSMVPIYTFAMPNDVQCILMVMWQHPVTWASTLMETCM</sequence>
<reference evidence="3" key="2">
    <citation type="submission" date="2015-01" db="EMBL/GenBank/DDBJ databases">
        <title>Evolutionary Origins and Diversification of the Mycorrhizal Mutualists.</title>
        <authorList>
            <consortium name="DOE Joint Genome Institute"/>
            <consortium name="Mycorrhizal Genomics Consortium"/>
            <person name="Kohler A."/>
            <person name="Kuo A."/>
            <person name="Nagy L.G."/>
            <person name="Floudas D."/>
            <person name="Copeland A."/>
            <person name="Barry K.W."/>
            <person name="Cichocki N."/>
            <person name="Veneault-Fourrey C."/>
            <person name="LaButti K."/>
            <person name="Lindquist E.A."/>
            <person name="Lipzen A."/>
            <person name="Lundell T."/>
            <person name="Morin E."/>
            <person name="Murat C."/>
            <person name="Riley R."/>
            <person name="Ohm R."/>
            <person name="Sun H."/>
            <person name="Tunlid A."/>
            <person name="Henrissat B."/>
            <person name="Grigoriev I.V."/>
            <person name="Hibbett D.S."/>
            <person name="Martin F."/>
        </authorList>
    </citation>
    <scope>NUCLEOTIDE SEQUENCE [LARGE SCALE GENOMIC DNA]</scope>
    <source>
        <strain evidence="3">Foug A</strain>
    </source>
</reference>